<dbReference type="Pfam" id="PF01585">
    <property type="entry name" value="G-patch"/>
    <property type="match status" value="1"/>
</dbReference>
<proteinExistence type="predicted"/>
<sequence length="203" mass="23637">MSGDSYGLKILKKFGYKEGGGVGPNNVVQESIKVKKKTDRSGLGKKSDPLGDSVWRESINEYQQILNRLSKSDKKSDVKLMKRKRTNSERDTTGNNQNESERTFGKFISSKKVSEFSKDELNCIFGIDEKVEQNSPQKEKNTKKNNKKVTRKIKNKNKKRRKNKKQPKEIEKDLKKTNKKVKNEKNKMKKRKKKRKSKKKKNN</sequence>
<feature type="compositionally biased region" description="Basic and acidic residues" evidence="1">
    <location>
        <begin position="166"/>
        <end position="186"/>
    </location>
</feature>
<accession>A0ABQ8YNM2</accession>
<feature type="compositionally biased region" description="Basic residues" evidence="1">
    <location>
        <begin position="143"/>
        <end position="165"/>
    </location>
</feature>
<evidence type="ECO:0000313" key="3">
    <source>
        <dbReference type="EMBL" id="KAJ6246197.1"/>
    </source>
</evidence>
<organism evidence="3 4">
    <name type="scientific">Anaeramoeba flamelloides</name>
    <dbReference type="NCBI Taxonomy" id="1746091"/>
    <lineage>
        <taxon>Eukaryota</taxon>
        <taxon>Metamonada</taxon>
        <taxon>Anaeramoebidae</taxon>
        <taxon>Anaeramoeba</taxon>
    </lineage>
</organism>
<name>A0ABQ8YNM2_9EUKA</name>
<feature type="region of interest" description="Disordered" evidence="1">
    <location>
        <begin position="128"/>
        <end position="203"/>
    </location>
</feature>
<feature type="domain" description="G-patch" evidence="2">
    <location>
        <begin position="3"/>
        <end position="48"/>
    </location>
</feature>
<dbReference type="PROSITE" id="PS50174">
    <property type="entry name" value="G_PATCH"/>
    <property type="match status" value="1"/>
</dbReference>
<comment type="caution">
    <text evidence="3">The sequence shown here is derived from an EMBL/GenBank/DDBJ whole genome shotgun (WGS) entry which is preliminary data.</text>
</comment>
<dbReference type="InterPro" id="IPR000467">
    <property type="entry name" value="G_patch_dom"/>
</dbReference>
<dbReference type="SMART" id="SM00443">
    <property type="entry name" value="G_patch"/>
    <property type="match status" value="1"/>
</dbReference>
<evidence type="ECO:0000313" key="4">
    <source>
        <dbReference type="Proteomes" id="UP001150062"/>
    </source>
</evidence>
<protein>
    <submittedName>
        <fullName evidence="3">Pin2/terf1-interacting telomerase inhibitor 1</fullName>
    </submittedName>
</protein>
<evidence type="ECO:0000259" key="2">
    <source>
        <dbReference type="PROSITE" id="PS50174"/>
    </source>
</evidence>
<reference evidence="3" key="1">
    <citation type="submission" date="2022-08" db="EMBL/GenBank/DDBJ databases">
        <title>Novel sulfate-reducing endosymbionts in the free-living metamonad Anaeramoeba.</title>
        <authorList>
            <person name="Jerlstrom-Hultqvist J."/>
            <person name="Cepicka I."/>
            <person name="Gallot-Lavallee L."/>
            <person name="Salas-Leiva D."/>
            <person name="Curtis B.A."/>
            <person name="Zahonova K."/>
            <person name="Pipaliya S."/>
            <person name="Dacks J."/>
            <person name="Roger A.J."/>
        </authorList>
    </citation>
    <scope>NUCLEOTIDE SEQUENCE</scope>
    <source>
        <strain evidence="3">Schooner1</strain>
    </source>
</reference>
<keyword evidence="4" id="KW-1185">Reference proteome</keyword>
<feature type="compositionally biased region" description="Basic residues" evidence="1">
    <location>
        <begin position="187"/>
        <end position="203"/>
    </location>
</feature>
<feature type="region of interest" description="Disordered" evidence="1">
    <location>
        <begin position="33"/>
        <end position="53"/>
    </location>
</feature>
<feature type="region of interest" description="Disordered" evidence="1">
    <location>
        <begin position="70"/>
        <end position="108"/>
    </location>
</feature>
<gene>
    <name evidence="3" type="ORF">M0813_19335</name>
</gene>
<evidence type="ECO:0000256" key="1">
    <source>
        <dbReference type="SAM" id="MobiDB-lite"/>
    </source>
</evidence>
<dbReference type="EMBL" id="JAOAOG010000136">
    <property type="protein sequence ID" value="KAJ6246197.1"/>
    <property type="molecule type" value="Genomic_DNA"/>
</dbReference>
<feature type="compositionally biased region" description="Basic and acidic residues" evidence="1">
    <location>
        <begin position="39"/>
        <end position="53"/>
    </location>
</feature>
<feature type="compositionally biased region" description="Basic and acidic residues" evidence="1">
    <location>
        <begin position="128"/>
        <end position="142"/>
    </location>
</feature>
<dbReference type="Proteomes" id="UP001150062">
    <property type="component" value="Unassembled WGS sequence"/>
</dbReference>
<feature type="compositionally biased region" description="Basic and acidic residues" evidence="1">
    <location>
        <begin position="70"/>
        <end position="92"/>
    </location>
</feature>